<evidence type="ECO:0000313" key="1">
    <source>
        <dbReference type="EMBL" id="KAJ8650866.1"/>
    </source>
</evidence>
<comment type="caution">
    <text evidence="1">The sequence shown here is derived from an EMBL/GenBank/DDBJ whole genome shotgun (WGS) entry which is preliminary data.</text>
</comment>
<sequence length="1253" mass="136735">MNPTYPTWRILPDTDKQFRWSVCDRDDEKCKKTLIPQRNPSSNLPSMSDLLLQGHSRICNESSTGDSAPRFRTGSGKSVTVKQSSIQKALSVIGDGDDEFAPMFQTGSGRSIAVKDSSVRNALDVIGDGNVGAVKAGAVEGSLVGKAAPVIGGGSDDGAAMFRTASGKSVAVKESSIRKALAVFGDESDGVGVVPMFRTGSGKAVAVKEHSMMKASSVLGGEISDRGRMDQHATDQICSFSNSVFQTSCGRMVGVSSAGLVKAKTLLGLEENYKLCTSQVTAGRSVSDKMIGMSNLRQMENGVCGSHRTGSMHHSGPSDTSSIQQSTSYCQGDRNSSKSEAFPNIRGSDPRKSFMKQPPIKFQTAGGRSITVSSDALQRARSLLGDVELEVLPNEFTAHDPSFSYLTGDKNCKDASLNKENVPYASLLHQNSATSKCPVNGFPPHTGLFLNQRQSSSRTEAASSQGDVLKHDDSNGGMSEGIYWSNNNFTCVQKPPSDNNHATLMVVNDSFEKDIASRTVLQGRAPLVDVSNKIKASCANQKYLTSEKRRLGRRSSISPFKRPRSSRFSNPLNASISIPSKGSSTESTSEDSCCKKKVSTRYPFQVTRKTINEFFGGPPNHCDLLGHLEDEIRHMSAKSAEKYKFHPVPDSAGIGAEAFLDLLVQSGASLLHATEKWVSNHYKWIVWKLACLERGFQTEASGKYLTVSNVLEELKYRYDREVNLGHRSAIKRIVEGDASPASAMVLCISAIHAYPDLKLEEMGSPLAPSKDFCKTLSVSNGAEKTLVTNIELTDGWYSLDAVLDAPLSKQLVSRKLFVGQKLRILGAGLCGWAGPVSPLECSGMISLHLHMNGTYRAHWADRLGFCRRIGAPLSFSCIKCDGGPVPRTLAGVTRIYPILYKERLADGTTVVRSERMETKTFQLYNQRRSIIAEGVISELQKDSFGFHSRSDSDSEGAQIFKLLETAAEPEILMADMNSEQLASFANFRAKQEEINQSDMLKKIEKALDDAGLSGRQVTPLMRVRVVGLTSKCSQRKNRPREGVVTIWNPTEKQVVDLVEGRVYCIGGLMPLNLHSNIIYLQTRGSATTWQSLPLSATESFEPFFTPRKAGFLSSLGEVPLTSEFDMAAVIVYVGEVFVTGQRKKQWIFLTDGSISGSELQMEGLSNCLLAVCFCSSITENVFISPFSHNLAGSIVGFCNLVKRARDQKLQTLLANGQLFLQRLFKSLGREYYALLVLILARMTREIVSIHKYG</sequence>
<dbReference type="Proteomes" id="UP001234297">
    <property type="component" value="Chromosome 1"/>
</dbReference>
<protein>
    <submittedName>
        <fullName evidence="1">Uncharacterized protein</fullName>
    </submittedName>
</protein>
<proteinExistence type="predicted"/>
<evidence type="ECO:0000313" key="2">
    <source>
        <dbReference type="Proteomes" id="UP001234297"/>
    </source>
</evidence>
<keyword evidence="2" id="KW-1185">Reference proteome</keyword>
<organism evidence="1 2">
    <name type="scientific">Persea americana</name>
    <name type="common">Avocado</name>
    <dbReference type="NCBI Taxonomy" id="3435"/>
    <lineage>
        <taxon>Eukaryota</taxon>
        <taxon>Viridiplantae</taxon>
        <taxon>Streptophyta</taxon>
        <taxon>Embryophyta</taxon>
        <taxon>Tracheophyta</taxon>
        <taxon>Spermatophyta</taxon>
        <taxon>Magnoliopsida</taxon>
        <taxon>Magnoliidae</taxon>
        <taxon>Laurales</taxon>
        <taxon>Lauraceae</taxon>
        <taxon>Persea</taxon>
    </lineage>
</organism>
<reference evidence="1 2" key="1">
    <citation type="journal article" date="2022" name="Hortic Res">
        <title>A haplotype resolved chromosomal level avocado genome allows analysis of novel avocado genes.</title>
        <authorList>
            <person name="Nath O."/>
            <person name="Fletcher S.J."/>
            <person name="Hayward A."/>
            <person name="Shaw L.M."/>
            <person name="Masouleh A.K."/>
            <person name="Furtado A."/>
            <person name="Henry R.J."/>
            <person name="Mitter N."/>
        </authorList>
    </citation>
    <scope>NUCLEOTIDE SEQUENCE [LARGE SCALE GENOMIC DNA]</scope>
    <source>
        <strain evidence="2">cv. Hass</strain>
    </source>
</reference>
<dbReference type="EMBL" id="CM056809">
    <property type="protein sequence ID" value="KAJ8650866.1"/>
    <property type="molecule type" value="Genomic_DNA"/>
</dbReference>
<accession>A0ACC2MYV1</accession>
<gene>
    <name evidence="1" type="ORF">MRB53_003889</name>
</gene>
<name>A0ACC2MYV1_PERAE</name>